<dbReference type="AlphaFoldDB" id="A0A2G9HMP6"/>
<gene>
    <name evidence="2" type="ORF">CDL12_08532</name>
</gene>
<reference evidence="3" key="1">
    <citation type="journal article" date="2018" name="Gigascience">
        <title>Genome assembly of the Pink Ipe (Handroanthus impetiginosus, Bignoniaceae), a highly valued, ecologically keystone Neotropical timber forest tree.</title>
        <authorList>
            <person name="Silva-Junior O.B."/>
            <person name="Grattapaglia D."/>
            <person name="Novaes E."/>
            <person name="Collevatti R.G."/>
        </authorList>
    </citation>
    <scope>NUCLEOTIDE SEQUENCE [LARGE SCALE GENOMIC DNA]</scope>
    <source>
        <strain evidence="3">cv. UFG-1</strain>
    </source>
</reference>
<evidence type="ECO:0000313" key="2">
    <source>
        <dbReference type="EMBL" id="PIN18795.1"/>
    </source>
</evidence>
<keyword evidence="1" id="KW-1133">Transmembrane helix</keyword>
<evidence type="ECO:0000256" key="1">
    <source>
        <dbReference type="SAM" id="Phobius"/>
    </source>
</evidence>
<dbReference type="EMBL" id="NKXS01001398">
    <property type="protein sequence ID" value="PIN18795.1"/>
    <property type="molecule type" value="Genomic_DNA"/>
</dbReference>
<dbReference type="Proteomes" id="UP000231279">
    <property type="component" value="Unassembled WGS sequence"/>
</dbReference>
<keyword evidence="3" id="KW-1185">Reference proteome</keyword>
<organism evidence="2 3">
    <name type="scientific">Handroanthus impetiginosus</name>
    <dbReference type="NCBI Taxonomy" id="429701"/>
    <lineage>
        <taxon>Eukaryota</taxon>
        <taxon>Viridiplantae</taxon>
        <taxon>Streptophyta</taxon>
        <taxon>Embryophyta</taxon>
        <taxon>Tracheophyta</taxon>
        <taxon>Spermatophyta</taxon>
        <taxon>Magnoliopsida</taxon>
        <taxon>eudicotyledons</taxon>
        <taxon>Gunneridae</taxon>
        <taxon>Pentapetalae</taxon>
        <taxon>asterids</taxon>
        <taxon>lamiids</taxon>
        <taxon>Lamiales</taxon>
        <taxon>Bignoniaceae</taxon>
        <taxon>Crescentiina</taxon>
        <taxon>Tabebuia alliance</taxon>
        <taxon>Handroanthus</taxon>
    </lineage>
</organism>
<accession>A0A2G9HMP6</accession>
<dbReference type="OrthoDB" id="924394at2759"/>
<evidence type="ECO:0000313" key="3">
    <source>
        <dbReference type="Proteomes" id="UP000231279"/>
    </source>
</evidence>
<keyword evidence="1" id="KW-0812">Transmembrane</keyword>
<name>A0A2G9HMP6_9LAMI</name>
<protein>
    <submittedName>
        <fullName evidence="2">Uncharacterized protein</fullName>
    </submittedName>
</protein>
<keyword evidence="1" id="KW-0472">Membrane</keyword>
<feature type="transmembrane region" description="Helical" evidence="1">
    <location>
        <begin position="109"/>
        <end position="126"/>
    </location>
</feature>
<comment type="caution">
    <text evidence="2">The sequence shown here is derived from an EMBL/GenBank/DDBJ whole genome shotgun (WGS) entry which is preliminary data.</text>
</comment>
<sequence length="128" mass="14459">MKKCEVKLTLDLRYPSIPLCDCNLIATIRVVEYSHKPSKGKLFYCCAHQRSTWSPDGFPVRYPNEGNESFGYAEFGGYSEVEEEGCYAEVSSGWVPILNQDANISNSCLPWSFSAVLFFIVVLLLLKM</sequence>
<proteinExistence type="predicted"/>